<dbReference type="AlphaFoldDB" id="A0A502L5J1"/>
<dbReference type="InterPro" id="IPR036527">
    <property type="entry name" value="SCP2_sterol-bd_dom_sf"/>
</dbReference>
<evidence type="ECO:0000313" key="3">
    <source>
        <dbReference type="EMBL" id="TPH15567.1"/>
    </source>
</evidence>
<dbReference type="Gene3D" id="3.30.1050.10">
    <property type="entry name" value="SCP2 sterol-binding domain"/>
    <property type="match status" value="1"/>
</dbReference>
<comment type="function">
    <text evidence="1">Required for ubiquinone (coenzyme Q) biosynthesis. Binds hydrophobic ubiquinone biosynthetic intermediates via its SCP2 domain and is essential for the stability of the Ubi complex. May constitute a docking platform where Ubi enzymes assemble and access their SCP2-bound polyprenyl substrates.</text>
</comment>
<dbReference type="PANTHER" id="PTHR38693">
    <property type="entry name" value="UBIQUINONE BIOSYNTHESIS PROTEIN UBIJ"/>
    <property type="match status" value="1"/>
</dbReference>
<comment type="caution">
    <text evidence="3">The sequence shown here is derived from an EMBL/GenBank/DDBJ whole genome shotgun (WGS) entry which is preliminary data.</text>
</comment>
<accession>A0A502L5J1</accession>
<dbReference type="PANTHER" id="PTHR38693:SF1">
    <property type="entry name" value="UBIQUINONE BIOSYNTHESIS ACCESSORY FACTOR UBIJ"/>
    <property type="match status" value="1"/>
</dbReference>
<comment type="similarity">
    <text evidence="1">Belongs to the UbiJ family.</text>
</comment>
<dbReference type="GO" id="GO:0005737">
    <property type="term" value="C:cytoplasm"/>
    <property type="evidence" value="ECO:0007669"/>
    <property type="project" value="UniProtKB-SubCell"/>
</dbReference>
<dbReference type="RefSeq" id="WP_140602966.1">
    <property type="nucleotide sequence ID" value="NZ_SAWY01000019.1"/>
</dbReference>
<dbReference type="HAMAP" id="MF_02215">
    <property type="entry name" value="UbiJ"/>
    <property type="match status" value="1"/>
</dbReference>
<dbReference type="Pfam" id="PF02036">
    <property type="entry name" value="SCP2"/>
    <property type="match status" value="1"/>
</dbReference>
<feature type="domain" description="SCP2" evidence="2">
    <location>
        <begin position="29"/>
        <end position="123"/>
    </location>
</feature>
<gene>
    <name evidence="1" type="primary">ubiJ</name>
    <name evidence="3" type="ORF">EPA86_08275</name>
</gene>
<dbReference type="InterPro" id="IPR003033">
    <property type="entry name" value="SCP2_sterol-bd_dom"/>
</dbReference>
<dbReference type="GO" id="GO:0006744">
    <property type="term" value="P:ubiquinone biosynthetic process"/>
    <property type="evidence" value="ECO:0007669"/>
    <property type="project" value="UniProtKB-UniRule"/>
</dbReference>
<keyword evidence="4" id="KW-1185">Reference proteome</keyword>
<name>A0A502L5J1_9GAMM</name>
<keyword evidence="1" id="KW-0831">Ubiquinone biosynthesis</keyword>
<protein>
    <recommendedName>
        <fullName evidence="1">Ubiquinone biosynthesis accessory factor UbiJ</fullName>
    </recommendedName>
</protein>
<dbReference type="SUPFAM" id="SSF55718">
    <property type="entry name" value="SCP-like"/>
    <property type="match status" value="1"/>
</dbReference>
<dbReference type="UniPathway" id="UPA00232"/>
<dbReference type="EMBL" id="SAWY01000019">
    <property type="protein sequence ID" value="TPH15567.1"/>
    <property type="molecule type" value="Genomic_DNA"/>
</dbReference>
<dbReference type="OrthoDB" id="5801225at2"/>
<keyword evidence="1" id="KW-0963">Cytoplasm</keyword>
<proteinExistence type="inferred from homology"/>
<comment type="pathway">
    <text evidence="1">Cofactor biosynthesis; ubiquinone biosynthesis.</text>
</comment>
<sequence length="217" mass="24301">MFSSNRAVKLSEQLMVPQFICSVVELIINRALSLSNKPITLSAIENKTFTLELAELNFPLSITVSNNVLLVNSTNSTSDCTLISSIATLRQLKAQQQLTELIKQEQLDIQGDIKVAQQFARIAEELDIDWPTEVARHIGDVPTHKIGQLSQKAKKSISQLFETLEADVGEFLIHEKRLAVTNSEIKRFNQGVEQTSDQLTRIESRLAALENRLNDSQ</sequence>
<evidence type="ECO:0000259" key="2">
    <source>
        <dbReference type="Pfam" id="PF02036"/>
    </source>
</evidence>
<evidence type="ECO:0000256" key="1">
    <source>
        <dbReference type="HAMAP-Rule" id="MF_02215"/>
    </source>
</evidence>
<organism evidence="3 4">
    <name type="scientific">Litorilituus lipolyticus</name>
    <dbReference type="NCBI Taxonomy" id="2491017"/>
    <lineage>
        <taxon>Bacteria</taxon>
        <taxon>Pseudomonadati</taxon>
        <taxon>Pseudomonadota</taxon>
        <taxon>Gammaproteobacteria</taxon>
        <taxon>Alteromonadales</taxon>
        <taxon>Colwelliaceae</taxon>
        <taxon>Litorilituus</taxon>
    </lineage>
</organism>
<reference evidence="3 4" key="1">
    <citation type="submission" date="2019-01" db="EMBL/GenBank/DDBJ databases">
        <title>Litorilituus lipolytica sp. nov., isolated from intertidal sand of the Yellow Sea in China.</title>
        <authorList>
            <person name="Liu A."/>
        </authorList>
    </citation>
    <scope>NUCLEOTIDE SEQUENCE [LARGE SCALE GENOMIC DNA]</scope>
    <source>
        <strain evidence="3 4">RZ04</strain>
    </source>
</reference>
<dbReference type="Proteomes" id="UP000315303">
    <property type="component" value="Unassembled WGS sequence"/>
</dbReference>
<evidence type="ECO:0000313" key="4">
    <source>
        <dbReference type="Proteomes" id="UP000315303"/>
    </source>
</evidence>
<dbReference type="InterPro" id="IPR038989">
    <property type="entry name" value="UbiJ"/>
</dbReference>
<comment type="subcellular location">
    <subcellularLocation>
        <location evidence="1">Cytoplasm</location>
    </subcellularLocation>
</comment>